<protein>
    <submittedName>
        <fullName evidence="1">AAA family ATPase</fullName>
    </submittedName>
</protein>
<dbReference type="InterPro" id="IPR052922">
    <property type="entry name" value="Cytidylate_Kinase-2"/>
</dbReference>
<dbReference type="STRING" id="55209.HA50_21745"/>
<sequence length="177" mass="20415">MNTIIPLEALGPRICIMGPSNSGKSTLAEAIARKTSLPAIHLDRLYHMPDSNWVPRDTAEFLRLHSDAVSQEKWVMDGNYKKCIPERLERATGFILLDLPTHISLLRYIRRCYSANPRVGGLKIGREHIKWDMIKHITLVTPGNRKSYKIMYEQIPLPKLLLATPENVNEYFKHWKL</sequence>
<name>A0A1X1EK34_PANCY</name>
<dbReference type="AlphaFoldDB" id="A0A1X1EK34"/>
<dbReference type="SUPFAM" id="SSF52540">
    <property type="entry name" value="P-loop containing nucleoside triphosphate hydrolases"/>
    <property type="match status" value="1"/>
</dbReference>
<gene>
    <name evidence="1" type="ORF">HA50_21745</name>
</gene>
<keyword evidence="2" id="KW-1185">Reference proteome</keyword>
<dbReference type="InterPro" id="IPR027417">
    <property type="entry name" value="P-loop_NTPase"/>
</dbReference>
<proteinExistence type="predicted"/>
<dbReference type="EMBL" id="MLJI01000002">
    <property type="protein sequence ID" value="ORM89275.1"/>
    <property type="molecule type" value="Genomic_DNA"/>
</dbReference>
<dbReference type="PANTHER" id="PTHR37816">
    <property type="entry name" value="YALI0E33011P"/>
    <property type="match status" value="1"/>
</dbReference>
<evidence type="ECO:0000313" key="1">
    <source>
        <dbReference type="EMBL" id="ORM89275.1"/>
    </source>
</evidence>
<evidence type="ECO:0000313" key="2">
    <source>
        <dbReference type="Proteomes" id="UP000193749"/>
    </source>
</evidence>
<accession>A0A1X1EK34</accession>
<dbReference type="Gene3D" id="3.40.50.300">
    <property type="entry name" value="P-loop containing nucleotide triphosphate hydrolases"/>
    <property type="match status" value="1"/>
</dbReference>
<organism evidence="1 2">
    <name type="scientific">Pantoea cypripedii</name>
    <name type="common">Pectobacterium cypripedii</name>
    <name type="synonym">Erwinia cypripedii</name>
    <dbReference type="NCBI Taxonomy" id="55209"/>
    <lineage>
        <taxon>Bacteria</taxon>
        <taxon>Pseudomonadati</taxon>
        <taxon>Pseudomonadota</taxon>
        <taxon>Gammaproteobacteria</taxon>
        <taxon>Enterobacterales</taxon>
        <taxon>Erwiniaceae</taxon>
        <taxon>Pantoea</taxon>
    </lineage>
</organism>
<dbReference type="PANTHER" id="PTHR37816:SF3">
    <property type="entry name" value="MODULATES DNA TOPOLOGY"/>
    <property type="match status" value="1"/>
</dbReference>
<dbReference type="OrthoDB" id="5296079at2"/>
<reference evidence="1 2" key="1">
    <citation type="journal article" date="2017" name="Antonie Van Leeuwenhoek">
        <title>Phylogenomic resolution of the bacterial genus Pantoea and its relationship with Erwinia and Tatumella.</title>
        <authorList>
            <person name="Palmer M."/>
            <person name="Steenkamp E.T."/>
            <person name="Coetzee M.P."/>
            <person name="Chan W.Y."/>
            <person name="van Zyl E."/>
            <person name="De Maayer P."/>
            <person name="Coutinho T.A."/>
            <person name="Blom J."/>
            <person name="Smits T.H."/>
            <person name="Duffy B."/>
            <person name="Venter S.N."/>
        </authorList>
    </citation>
    <scope>NUCLEOTIDE SEQUENCE [LARGE SCALE GENOMIC DNA]</scope>
    <source>
        <strain evidence="1 2">LMG 2657</strain>
    </source>
</reference>
<comment type="caution">
    <text evidence="1">The sequence shown here is derived from an EMBL/GenBank/DDBJ whole genome shotgun (WGS) entry which is preliminary data.</text>
</comment>
<dbReference type="RefSeq" id="WP_084878986.1">
    <property type="nucleotide sequence ID" value="NZ_JAGGMY010000002.1"/>
</dbReference>
<dbReference type="Proteomes" id="UP000193749">
    <property type="component" value="Unassembled WGS sequence"/>
</dbReference>